<dbReference type="PANTHER" id="PTHR22946:SF9">
    <property type="entry name" value="POLYKETIDE TRANSFERASE AF380"/>
    <property type="match status" value="1"/>
</dbReference>
<dbReference type="Gene3D" id="3.40.50.1820">
    <property type="entry name" value="alpha/beta hydrolase"/>
    <property type="match status" value="1"/>
</dbReference>
<dbReference type="InterPro" id="IPR029058">
    <property type="entry name" value="AB_hydrolase_fold"/>
</dbReference>
<dbReference type="InterPro" id="IPR050261">
    <property type="entry name" value="FrsA_esterase"/>
</dbReference>
<sequence length="255" mass="29565">MVIIERDYIKDIPALEVVKKEIHQDSLPTIIFIHGITSAKEHNLHYAYLLAEKGFRVILPDTMHHGERQKELEERELVTEFWNIVIETITELKTLKEHLVQHGLADPNRIGLVGTSMGGIVTLGAITQYQWIKVAVSLMGMPSYEQFSLWQLDHLKSQGMEIPFTEEEIADQLMILRDYDLSLYPEKLEQRPLLFWHGKKDPIVPYSLTYQFYETIISSYSQNPERLAFITDEHAGHKVSKKGLIATVDWFAKYL</sequence>
<keyword evidence="1" id="KW-0378">Hydrolase</keyword>
<feature type="domain" description="Peptidase S9 prolyl oligopeptidase catalytic" evidence="2">
    <location>
        <begin position="45"/>
        <end position="243"/>
    </location>
</feature>
<dbReference type="RefSeq" id="WP_133339436.1">
    <property type="nucleotide sequence ID" value="NZ_SMYO01000022.1"/>
</dbReference>
<evidence type="ECO:0000256" key="1">
    <source>
        <dbReference type="ARBA" id="ARBA00022801"/>
    </source>
</evidence>
<comment type="caution">
    <text evidence="3">The sequence shown here is derived from an EMBL/GenBank/DDBJ whole genome shotgun (WGS) entry which is preliminary data.</text>
</comment>
<evidence type="ECO:0000259" key="2">
    <source>
        <dbReference type="Pfam" id="PF00326"/>
    </source>
</evidence>
<organism evidence="3 4">
    <name type="scientific">Bacillus salipaludis</name>
    <dbReference type="NCBI Taxonomy" id="2547811"/>
    <lineage>
        <taxon>Bacteria</taxon>
        <taxon>Bacillati</taxon>
        <taxon>Bacillota</taxon>
        <taxon>Bacilli</taxon>
        <taxon>Bacillales</taxon>
        <taxon>Bacillaceae</taxon>
        <taxon>Bacillus</taxon>
    </lineage>
</organism>
<evidence type="ECO:0000313" key="4">
    <source>
        <dbReference type="Proteomes" id="UP000295132"/>
    </source>
</evidence>
<gene>
    <name evidence="3" type="ORF">E2K98_26390</name>
</gene>
<dbReference type="AlphaFoldDB" id="A0A4R5VJB0"/>
<reference evidence="3 4" key="1">
    <citation type="submission" date="2019-03" db="EMBL/GenBank/DDBJ databases">
        <title>Bacillus niacini sp. nov. a Nicotinate-Metabolizing Mesophile Isolated from Soil.</title>
        <authorList>
            <person name="Zhang G."/>
        </authorList>
    </citation>
    <scope>NUCLEOTIDE SEQUENCE [LARGE SCALE GENOMIC DNA]</scope>
    <source>
        <strain evidence="3 4">WN066</strain>
    </source>
</reference>
<dbReference type="EMBL" id="SMYO01000022">
    <property type="protein sequence ID" value="TDK57080.1"/>
    <property type="molecule type" value="Genomic_DNA"/>
</dbReference>
<dbReference type="InterPro" id="IPR001375">
    <property type="entry name" value="Peptidase_S9_cat"/>
</dbReference>
<proteinExistence type="predicted"/>
<accession>A0A4R5VJB0</accession>
<protein>
    <submittedName>
        <fullName evidence="3">Esterase</fullName>
    </submittedName>
</protein>
<name>A0A4R5VJB0_9BACI</name>
<dbReference type="Proteomes" id="UP000295132">
    <property type="component" value="Unassembled WGS sequence"/>
</dbReference>
<dbReference type="GO" id="GO:0052689">
    <property type="term" value="F:carboxylic ester hydrolase activity"/>
    <property type="evidence" value="ECO:0007669"/>
    <property type="project" value="UniProtKB-ARBA"/>
</dbReference>
<evidence type="ECO:0000313" key="3">
    <source>
        <dbReference type="EMBL" id="TDK57080.1"/>
    </source>
</evidence>
<dbReference type="GO" id="GO:0006508">
    <property type="term" value="P:proteolysis"/>
    <property type="evidence" value="ECO:0007669"/>
    <property type="project" value="InterPro"/>
</dbReference>
<dbReference type="SUPFAM" id="SSF53474">
    <property type="entry name" value="alpha/beta-Hydrolases"/>
    <property type="match status" value="1"/>
</dbReference>
<dbReference type="PANTHER" id="PTHR22946">
    <property type="entry name" value="DIENELACTONE HYDROLASE DOMAIN-CONTAINING PROTEIN-RELATED"/>
    <property type="match status" value="1"/>
</dbReference>
<dbReference type="GO" id="GO:0008236">
    <property type="term" value="F:serine-type peptidase activity"/>
    <property type="evidence" value="ECO:0007669"/>
    <property type="project" value="InterPro"/>
</dbReference>
<dbReference type="Pfam" id="PF00326">
    <property type="entry name" value="Peptidase_S9"/>
    <property type="match status" value="1"/>
</dbReference>